<dbReference type="RefSeq" id="XP_017872820.1">
    <property type="nucleotide sequence ID" value="XM_018017331.1"/>
</dbReference>
<feature type="compositionally biased region" description="Basic residues" evidence="1">
    <location>
        <begin position="97"/>
        <end position="106"/>
    </location>
</feature>
<proteinExistence type="predicted"/>
<evidence type="ECO:0000313" key="6">
    <source>
        <dbReference type="RefSeq" id="XP_017872817.1"/>
    </source>
</evidence>
<dbReference type="RefSeq" id="XP_017872817.1">
    <property type="nucleotide sequence ID" value="XM_018017328.1"/>
</dbReference>
<protein>
    <submittedName>
        <fullName evidence="3 4">Uncharacterized protein LOC108620423</fullName>
    </submittedName>
</protein>
<accession>A0ABM1Q034</accession>
<dbReference type="RefSeq" id="XP_017872819.1">
    <property type="nucleotide sequence ID" value="XM_018017330.1"/>
</dbReference>
<dbReference type="RefSeq" id="XP_017872815.1">
    <property type="nucleotide sequence ID" value="XM_018017326.1"/>
</dbReference>
<dbReference type="RefSeq" id="XP_017872818.1">
    <property type="nucleotide sequence ID" value="XM_018017329.1"/>
</dbReference>
<dbReference type="RefSeq" id="XP_017872816.1">
    <property type="nucleotide sequence ID" value="XM_018017327.1"/>
</dbReference>
<dbReference type="GeneID" id="108620423"/>
<evidence type="ECO:0000256" key="1">
    <source>
        <dbReference type="SAM" id="MobiDB-lite"/>
    </source>
</evidence>
<feature type="region of interest" description="Disordered" evidence="1">
    <location>
        <begin position="40"/>
        <end position="112"/>
    </location>
</feature>
<evidence type="ECO:0000313" key="8">
    <source>
        <dbReference type="RefSeq" id="XP_017872819.1"/>
    </source>
</evidence>
<reference evidence="3 4" key="1">
    <citation type="submission" date="2025-05" db="UniProtKB">
        <authorList>
            <consortium name="RefSeq"/>
        </authorList>
    </citation>
    <scope>IDENTIFICATION</scope>
    <source>
        <tissue evidence="3 4">Whole organism</tissue>
    </source>
</reference>
<evidence type="ECO:0000313" key="7">
    <source>
        <dbReference type="RefSeq" id="XP_017872818.1"/>
    </source>
</evidence>
<dbReference type="Proteomes" id="UP000694904">
    <property type="component" value="Unplaced"/>
</dbReference>
<evidence type="ECO:0000313" key="2">
    <source>
        <dbReference type="Proteomes" id="UP000694904"/>
    </source>
</evidence>
<evidence type="ECO:0000313" key="4">
    <source>
        <dbReference type="RefSeq" id="XP_017872815.1"/>
    </source>
</evidence>
<organism evidence="2 9">
    <name type="scientific">Drosophila arizonae</name>
    <name type="common">Fruit fly</name>
    <dbReference type="NCBI Taxonomy" id="7263"/>
    <lineage>
        <taxon>Eukaryota</taxon>
        <taxon>Metazoa</taxon>
        <taxon>Ecdysozoa</taxon>
        <taxon>Arthropoda</taxon>
        <taxon>Hexapoda</taxon>
        <taxon>Insecta</taxon>
        <taxon>Pterygota</taxon>
        <taxon>Neoptera</taxon>
        <taxon>Endopterygota</taxon>
        <taxon>Diptera</taxon>
        <taxon>Brachycera</taxon>
        <taxon>Muscomorpha</taxon>
        <taxon>Ephydroidea</taxon>
        <taxon>Drosophilidae</taxon>
        <taxon>Drosophila</taxon>
    </lineage>
</organism>
<keyword evidence="2" id="KW-1185">Reference proteome</keyword>
<name>A0ABM1Q034_DROAR</name>
<evidence type="ECO:0000313" key="9">
    <source>
        <dbReference type="RefSeq" id="XP_017872820.1"/>
    </source>
</evidence>
<gene>
    <name evidence="3 4 5 6 7 8 9" type="primary">LOC108620423</name>
</gene>
<evidence type="ECO:0000313" key="3">
    <source>
        <dbReference type="RefSeq" id="XP_017872814.1"/>
    </source>
</evidence>
<feature type="compositionally biased region" description="Acidic residues" evidence="1">
    <location>
        <begin position="50"/>
        <end position="69"/>
    </location>
</feature>
<feature type="compositionally biased region" description="Gly residues" evidence="1">
    <location>
        <begin position="76"/>
        <end position="94"/>
    </location>
</feature>
<evidence type="ECO:0000313" key="5">
    <source>
        <dbReference type="RefSeq" id="XP_017872816.1"/>
    </source>
</evidence>
<sequence>MKNNQKYAKLPQDLDLSFQSDLDLLPDTAADIDVDEFNLSGTPPAGLVLNDDDDDVDAGADDDDEDDEIVIAAQVLGGGGGGGNGSGGGSGGGLRLATRKQRKQRKQQQVEQRLYNNKNKICGLGSDSVIEVSPQQLSIAKF</sequence>
<dbReference type="RefSeq" id="XP_017872814.1">
    <property type="nucleotide sequence ID" value="XM_018017325.1"/>
</dbReference>